<dbReference type="PANTHER" id="PTHR36178:SF1">
    <property type="entry name" value="SODIUM_GLUTAMATE SYMPORTER"/>
    <property type="match status" value="1"/>
</dbReference>
<keyword evidence="2" id="KW-0472">Membrane</keyword>
<evidence type="ECO:0000256" key="1">
    <source>
        <dbReference type="SAM" id="MobiDB-lite"/>
    </source>
</evidence>
<proteinExistence type="predicted"/>
<feature type="region of interest" description="Disordered" evidence="1">
    <location>
        <begin position="214"/>
        <end position="237"/>
    </location>
</feature>
<feature type="transmembrane region" description="Helical" evidence="2">
    <location>
        <begin position="443"/>
        <end position="466"/>
    </location>
</feature>
<feature type="transmembrane region" description="Helical" evidence="2">
    <location>
        <begin position="409"/>
        <end position="431"/>
    </location>
</feature>
<feature type="transmembrane region" description="Helical" evidence="2">
    <location>
        <begin position="312"/>
        <end position="334"/>
    </location>
</feature>
<evidence type="ECO:0000313" key="3">
    <source>
        <dbReference type="EMBL" id="SMP41965.1"/>
    </source>
</evidence>
<feature type="transmembrane region" description="Helical" evidence="2">
    <location>
        <begin position="374"/>
        <end position="397"/>
    </location>
</feature>
<sequence length="504" mass="52988">MIAAISIASALLLVGLVVRQSMGWFASARIPVSLIAGAIGLLVWQTCQFAFPSNDWVQSLETGPIASLRQWPGWLIAVVFAGMLLAKTNNNQPSSSHTESGGGFSPVAREGLMVWIIVLGQTTVGLWVTWLFIQPWFELPNSTAMLIETGFAGGHGTAAAMGTVLQSDSIGLVEGLDLGILMATAGLVYGLIAGMVCIHIGIRAGWTARTETSVDSEQTGPVPGAAKGVGKADVPNRGTTPMGVARVNGDAMDPLLLQIVWIALAFGIGVGLQAAVGGLAGVLETWGPFATEAVSDDASRDVLRGRLSLTSIVGSFPLFIYTLFGGAIVRALVVRTAGAHWIDSDSITRLSGTSMDLLVVAAVSTLNLEAVASLWLALLILLIAGIVWSTFCLLVLSRKILPREHWFELGLINFGMSTGTTATGFVLLRVIDPDLRTKAAEHYALAAPLSAPFIGGGMLTVGLPLLLLERVPIAVSAIGMTAIQVVLIGLAIRWKNRVDHEDQS</sequence>
<feature type="transmembrane region" description="Helical" evidence="2">
    <location>
        <begin position="346"/>
        <end position="368"/>
    </location>
</feature>
<name>A0ABY1PQ14_9BACT</name>
<feature type="transmembrane region" description="Helical" evidence="2">
    <location>
        <begin position="473"/>
        <end position="494"/>
    </location>
</feature>
<dbReference type="PANTHER" id="PTHR36178">
    <property type="entry name" value="SLR0625 PROTEIN"/>
    <property type="match status" value="1"/>
</dbReference>
<keyword evidence="2" id="KW-0812">Transmembrane</keyword>
<feature type="transmembrane region" description="Helical" evidence="2">
    <location>
        <begin position="29"/>
        <end position="51"/>
    </location>
</feature>
<organism evidence="3 4">
    <name type="scientific">Neorhodopirellula lusitana</name>
    <dbReference type="NCBI Taxonomy" id="445327"/>
    <lineage>
        <taxon>Bacteria</taxon>
        <taxon>Pseudomonadati</taxon>
        <taxon>Planctomycetota</taxon>
        <taxon>Planctomycetia</taxon>
        <taxon>Pirellulales</taxon>
        <taxon>Pirellulaceae</taxon>
        <taxon>Neorhodopirellula</taxon>
    </lineage>
</organism>
<dbReference type="RefSeq" id="WP_283430887.1">
    <property type="nucleotide sequence ID" value="NZ_FXUG01000001.1"/>
</dbReference>
<gene>
    <name evidence="3" type="ORF">SAMN06265222_101687</name>
</gene>
<dbReference type="EMBL" id="FXUG01000001">
    <property type="protein sequence ID" value="SMP41965.1"/>
    <property type="molecule type" value="Genomic_DNA"/>
</dbReference>
<evidence type="ECO:0000313" key="4">
    <source>
        <dbReference type="Proteomes" id="UP001158067"/>
    </source>
</evidence>
<dbReference type="Proteomes" id="UP001158067">
    <property type="component" value="Unassembled WGS sequence"/>
</dbReference>
<feature type="transmembrane region" description="Helical" evidence="2">
    <location>
        <begin position="71"/>
        <end position="88"/>
    </location>
</feature>
<comment type="caution">
    <text evidence="3">The sequence shown here is derived from an EMBL/GenBank/DDBJ whole genome shotgun (WGS) entry which is preliminary data.</text>
</comment>
<keyword evidence="4" id="KW-1185">Reference proteome</keyword>
<dbReference type="InterPro" id="IPR004445">
    <property type="entry name" value="GltS"/>
</dbReference>
<reference evidence="3 4" key="1">
    <citation type="submission" date="2017-05" db="EMBL/GenBank/DDBJ databases">
        <authorList>
            <person name="Varghese N."/>
            <person name="Submissions S."/>
        </authorList>
    </citation>
    <scope>NUCLEOTIDE SEQUENCE [LARGE SCALE GENOMIC DNA]</scope>
    <source>
        <strain evidence="3 4">DSM 25457</strain>
    </source>
</reference>
<feature type="transmembrane region" description="Helical" evidence="2">
    <location>
        <begin position="178"/>
        <end position="202"/>
    </location>
</feature>
<accession>A0ABY1PQ14</accession>
<feature type="transmembrane region" description="Helical" evidence="2">
    <location>
        <begin position="112"/>
        <end position="133"/>
    </location>
</feature>
<evidence type="ECO:0000256" key="2">
    <source>
        <dbReference type="SAM" id="Phobius"/>
    </source>
</evidence>
<keyword evidence="2" id="KW-1133">Transmembrane helix</keyword>
<protein>
    <submittedName>
        <fullName evidence="3">Glutamate:Na+ symporter, ESS family</fullName>
    </submittedName>
</protein>
<feature type="transmembrane region" description="Helical" evidence="2">
    <location>
        <begin position="255"/>
        <end position="276"/>
    </location>
</feature>